<name>A0A5B0H868_9BURK</name>
<sequence>MNRTGLVIQLAAMSSSDNIIERTEALVDALSSSSTGVEMIEPIPRFMESHPDWDFGLHGPLVHFVERFYRWGYEEELIKSIDRQPTVHTVWMLNRMINGEKDAAAKAVLVGVMREASRNPSIDRAALEQINHFLSVHRQ</sequence>
<dbReference type="AlphaFoldDB" id="A0A5B0H868"/>
<comment type="caution">
    <text evidence="1">The sequence shown here is derived from an EMBL/GenBank/DDBJ whole genome shotgun (WGS) entry which is preliminary data.</text>
</comment>
<reference evidence="1 2" key="1">
    <citation type="submission" date="2019-08" db="EMBL/GenBank/DDBJ databases">
        <title>Paraburkholderia sp. DCY113.</title>
        <authorList>
            <person name="Kang J."/>
        </authorList>
    </citation>
    <scope>NUCLEOTIDE SEQUENCE [LARGE SCALE GENOMIC DNA]</scope>
    <source>
        <strain evidence="1 2">DCY113</strain>
    </source>
</reference>
<dbReference type="RefSeq" id="WP_149670839.1">
    <property type="nucleotide sequence ID" value="NZ_VTUZ01000009.1"/>
</dbReference>
<dbReference type="EMBL" id="VTUZ01000009">
    <property type="protein sequence ID" value="KAA1011406.1"/>
    <property type="molecule type" value="Genomic_DNA"/>
</dbReference>
<accession>A0A5B0H868</accession>
<dbReference type="Proteomes" id="UP000325273">
    <property type="component" value="Unassembled WGS sequence"/>
</dbReference>
<proteinExistence type="predicted"/>
<gene>
    <name evidence="1" type="ORF">FVF58_15910</name>
</gene>
<protein>
    <submittedName>
        <fullName evidence="1">Uncharacterized protein</fullName>
    </submittedName>
</protein>
<keyword evidence="2" id="KW-1185">Reference proteome</keyword>
<evidence type="ECO:0000313" key="1">
    <source>
        <dbReference type="EMBL" id="KAA1011406.1"/>
    </source>
</evidence>
<evidence type="ECO:0000313" key="2">
    <source>
        <dbReference type="Proteomes" id="UP000325273"/>
    </source>
</evidence>
<organism evidence="1 2">
    <name type="scientific">Paraburkholderia panacisoli</name>
    <dbReference type="NCBI Taxonomy" id="2603818"/>
    <lineage>
        <taxon>Bacteria</taxon>
        <taxon>Pseudomonadati</taxon>
        <taxon>Pseudomonadota</taxon>
        <taxon>Betaproteobacteria</taxon>
        <taxon>Burkholderiales</taxon>
        <taxon>Burkholderiaceae</taxon>
        <taxon>Paraburkholderia</taxon>
    </lineage>
</organism>